<dbReference type="Pfam" id="PF00367">
    <property type="entry name" value="PTS_EIIB"/>
    <property type="match status" value="1"/>
</dbReference>
<evidence type="ECO:0000256" key="11">
    <source>
        <dbReference type="PROSITE-ProRule" id="PRU00421"/>
    </source>
</evidence>
<accession>A0ABN1B387</accession>
<keyword evidence="6" id="KW-0598">Phosphotransferase system</keyword>
<evidence type="ECO:0000256" key="5">
    <source>
        <dbReference type="ARBA" id="ARBA00022679"/>
    </source>
</evidence>
<evidence type="ECO:0000256" key="9">
    <source>
        <dbReference type="ARBA" id="ARBA00022989"/>
    </source>
</evidence>
<feature type="domain" description="PTS EIIC type-1" evidence="14">
    <location>
        <begin position="120"/>
        <end position="462"/>
    </location>
</feature>
<dbReference type="InterPro" id="IPR036878">
    <property type="entry name" value="Glu_permease_IIB"/>
</dbReference>
<dbReference type="EMBL" id="BAAADO010000003">
    <property type="protein sequence ID" value="GAA0489369.1"/>
    <property type="molecule type" value="Genomic_DNA"/>
</dbReference>
<dbReference type="InterPro" id="IPR050558">
    <property type="entry name" value="PTS_Sugar-Specific_Components"/>
</dbReference>
<keyword evidence="16" id="KW-1185">Reference proteome</keyword>
<feature type="transmembrane region" description="Helical" evidence="12">
    <location>
        <begin position="332"/>
        <end position="352"/>
    </location>
</feature>
<evidence type="ECO:0000256" key="4">
    <source>
        <dbReference type="ARBA" id="ARBA00022597"/>
    </source>
</evidence>
<evidence type="ECO:0000256" key="8">
    <source>
        <dbReference type="ARBA" id="ARBA00022777"/>
    </source>
</evidence>
<feature type="transmembrane region" description="Helical" evidence="12">
    <location>
        <begin position="245"/>
        <end position="263"/>
    </location>
</feature>
<organism evidence="15 16">
    <name type="scientific">Salinibacillus aidingensis</name>
    <dbReference type="NCBI Taxonomy" id="237684"/>
    <lineage>
        <taxon>Bacteria</taxon>
        <taxon>Bacillati</taxon>
        <taxon>Bacillota</taxon>
        <taxon>Bacilli</taxon>
        <taxon>Bacillales</taxon>
        <taxon>Bacillaceae</taxon>
        <taxon>Salinibacillus</taxon>
    </lineage>
</organism>
<keyword evidence="10 12" id="KW-0472">Membrane</keyword>
<dbReference type="PANTHER" id="PTHR30175:SF3">
    <property type="entry name" value="PTS SYSTEM N-ACETYLMURAMIC ACID-SPECIFIC EIIBC COMPONENT"/>
    <property type="match status" value="1"/>
</dbReference>
<feature type="transmembrane region" description="Helical" evidence="12">
    <location>
        <begin position="430"/>
        <end position="452"/>
    </location>
</feature>
<feature type="transmembrane region" description="Helical" evidence="12">
    <location>
        <begin position="216"/>
        <end position="233"/>
    </location>
</feature>
<evidence type="ECO:0000313" key="15">
    <source>
        <dbReference type="EMBL" id="GAA0489369.1"/>
    </source>
</evidence>
<dbReference type="Gene3D" id="3.30.1360.60">
    <property type="entry name" value="Glucose permease domain IIB"/>
    <property type="match status" value="1"/>
</dbReference>
<dbReference type="InterPro" id="IPR013013">
    <property type="entry name" value="PTS_EIIC_1"/>
</dbReference>
<keyword evidence="2" id="KW-0813">Transport</keyword>
<evidence type="ECO:0000256" key="10">
    <source>
        <dbReference type="ARBA" id="ARBA00023136"/>
    </source>
</evidence>
<feature type="domain" description="PTS EIIB type-1" evidence="13">
    <location>
        <begin position="8"/>
        <end position="90"/>
    </location>
</feature>
<feature type="transmembrane region" description="Helical" evidence="12">
    <location>
        <begin position="157"/>
        <end position="177"/>
    </location>
</feature>
<keyword evidence="9 12" id="KW-1133">Transmembrane helix</keyword>
<dbReference type="Pfam" id="PF02378">
    <property type="entry name" value="PTS_EIIC"/>
    <property type="match status" value="1"/>
</dbReference>
<comment type="caution">
    <text evidence="15">The sequence shown here is derived from an EMBL/GenBank/DDBJ whole genome shotgun (WGS) entry which is preliminary data.</text>
</comment>
<keyword evidence="5" id="KW-0808">Transferase</keyword>
<comment type="subcellular location">
    <subcellularLocation>
        <location evidence="1">Cell membrane</location>
        <topology evidence="1">Multi-pass membrane protein</topology>
    </subcellularLocation>
</comment>
<dbReference type="PROSITE" id="PS01035">
    <property type="entry name" value="PTS_EIIB_TYPE_1_CYS"/>
    <property type="match status" value="1"/>
</dbReference>
<name>A0ABN1B387_9BACI</name>
<feature type="transmembrane region" description="Helical" evidence="12">
    <location>
        <begin position="269"/>
        <end position="287"/>
    </location>
</feature>
<feature type="transmembrane region" description="Helical" evidence="12">
    <location>
        <begin position="125"/>
        <end position="145"/>
    </location>
</feature>
<protein>
    <submittedName>
        <fullName evidence="15">PTS transporter subunit EIIC</fullName>
    </submittedName>
</protein>
<evidence type="ECO:0000259" key="13">
    <source>
        <dbReference type="PROSITE" id="PS51098"/>
    </source>
</evidence>
<evidence type="ECO:0000256" key="12">
    <source>
        <dbReference type="SAM" id="Phobius"/>
    </source>
</evidence>
<dbReference type="SUPFAM" id="SSF55604">
    <property type="entry name" value="Glucose permease domain IIB"/>
    <property type="match status" value="1"/>
</dbReference>
<dbReference type="InterPro" id="IPR001996">
    <property type="entry name" value="PTS_IIB_1"/>
</dbReference>
<evidence type="ECO:0000256" key="3">
    <source>
        <dbReference type="ARBA" id="ARBA00022475"/>
    </source>
</evidence>
<dbReference type="Proteomes" id="UP001500880">
    <property type="component" value="Unassembled WGS sequence"/>
</dbReference>
<keyword evidence="7 12" id="KW-0812">Transmembrane</keyword>
<evidence type="ECO:0000313" key="16">
    <source>
        <dbReference type="Proteomes" id="UP001500880"/>
    </source>
</evidence>
<evidence type="ECO:0000256" key="1">
    <source>
        <dbReference type="ARBA" id="ARBA00004651"/>
    </source>
</evidence>
<gene>
    <name evidence="15" type="ORF">GCM10008986_14000</name>
</gene>
<dbReference type="InterPro" id="IPR018113">
    <property type="entry name" value="PTrfase_EIIB_Cys"/>
</dbReference>
<feature type="active site" description="Phosphocysteine intermediate; for EIIB activity" evidence="11">
    <location>
        <position position="30"/>
    </location>
</feature>
<evidence type="ECO:0000256" key="7">
    <source>
        <dbReference type="ARBA" id="ARBA00022692"/>
    </source>
</evidence>
<dbReference type="CDD" id="cd00212">
    <property type="entry name" value="PTS_IIB_glc"/>
    <property type="match status" value="1"/>
</dbReference>
<sequence length="462" mass="48718">MAKERKEERLAREILDEIGGGENIQSFTHCMTRVRLNLKDDGKANINELKEKEGVMGVVEDDTLQIVVGPGTVNKVSDHITKITGIQMGEELDVNEDDLASMKKGEIKEKNNTPFKNLLRKIGGIFIPLIPGIVGSGIINGTAGFLNNSGVDTSLTWMQILIVLGGSIFSYLAIMVGWNTAKEFGGTPVLGGIAGIITMNPALADITIFGNDLAPGYGGLIGAMFAAWLMVFFEKQFRKVVPNTVDIIFTPLLTILVVGFLTLVVVQPFAGILSTGITAGINAVLSLGGALGSAIAGALLSGFFLPLVMLGLHHGLTPIHMELINSLGSTALLPILAMAGASQVGAAIAIFVKTRNKRLRNVIKGGLPTGFLGIGEPLIYGVTLPLGRPFITACLGASFGGAFQAVVGTASSGIGLSGIPLIPLIVDNKFLLYALGLLIAYIAGFIFTYFFGFKEEMADNLN</sequence>
<dbReference type="RefSeq" id="WP_343839166.1">
    <property type="nucleotide sequence ID" value="NZ_BAAADO010000003.1"/>
</dbReference>
<dbReference type="PROSITE" id="PS51103">
    <property type="entry name" value="PTS_EIIC_TYPE_1"/>
    <property type="match status" value="1"/>
</dbReference>
<evidence type="ECO:0000256" key="6">
    <source>
        <dbReference type="ARBA" id="ARBA00022683"/>
    </source>
</evidence>
<keyword evidence="4" id="KW-0762">Sugar transport</keyword>
<reference evidence="15 16" key="1">
    <citation type="journal article" date="2019" name="Int. J. Syst. Evol. Microbiol.">
        <title>The Global Catalogue of Microorganisms (GCM) 10K type strain sequencing project: providing services to taxonomists for standard genome sequencing and annotation.</title>
        <authorList>
            <consortium name="The Broad Institute Genomics Platform"/>
            <consortium name="The Broad Institute Genome Sequencing Center for Infectious Disease"/>
            <person name="Wu L."/>
            <person name="Ma J."/>
        </authorList>
    </citation>
    <scope>NUCLEOTIDE SEQUENCE [LARGE SCALE GENOMIC DNA]</scope>
    <source>
        <strain evidence="15 16">JCM 12389</strain>
    </source>
</reference>
<keyword evidence="8" id="KW-0418">Kinase</keyword>
<proteinExistence type="predicted"/>
<evidence type="ECO:0000256" key="2">
    <source>
        <dbReference type="ARBA" id="ARBA00022448"/>
    </source>
</evidence>
<dbReference type="PANTHER" id="PTHR30175">
    <property type="entry name" value="PHOSPHOTRANSFERASE SYSTEM TRANSPORT PROTEIN"/>
    <property type="match status" value="1"/>
</dbReference>
<keyword evidence="3" id="KW-1003">Cell membrane</keyword>
<dbReference type="InterPro" id="IPR003352">
    <property type="entry name" value="PTS_EIIC"/>
</dbReference>
<feature type="transmembrane region" description="Helical" evidence="12">
    <location>
        <begin position="189"/>
        <end position="210"/>
    </location>
</feature>
<evidence type="ECO:0000259" key="14">
    <source>
        <dbReference type="PROSITE" id="PS51103"/>
    </source>
</evidence>
<feature type="transmembrane region" description="Helical" evidence="12">
    <location>
        <begin position="294"/>
        <end position="312"/>
    </location>
</feature>
<dbReference type="PROSITE" id="PS51098">
    <property type="entry name" value="PTS_EIIB_TYPE_1"/>
    <property type="match status" value="1"/>
</dbReference>